<dbReference type="EMBL" id="JAERRJ010000014">
    <property type="protein sequence ID" value="MBL1079097.1"/>
    <property type="molecule type" value="Genomic_DNA"/>
</dbReference>
<sequence>MAETPDPQQPPRRRSRTDKVIDTVDTGVLAADVVTGIPAVIRMLGGGLRALGDLF</sequence>
<reference evidence="1 2" key="1">
    <citation type="submission" date="2021-01" db="EMBL/GenBank/DDBJ databases">
        <title>WGS of actinomycetes isolated from Thailand.</title>
        <authorList>
            <person name="Thawai C."/>
        </authorList>
    </citation>
    <scope>NUCLEOTIDE SEQUENCE [LARGE SCALE GENOMIC DNA]</scope>
    <source>
        <strain evidence="1 2">LPG 2</strain>
    </source>
</reference>
<comment type="caution">
    <text evidence="1">The sequence shown here is derived from an EMBL/GenBank/DDBJ whole genome shotgun (WGS) entry which is preliminary data.</text>
</comment>
<gene>
    <name evidence="1" type="ORF">JK358_32305</name>
</gene>
<organism evidence="1 2">
    <name type="scientific">Nocardia acididurans</name>
    <dbReference type="NCBI Taxonomy" id="2802282"/>
    <lineage>
        <taxon>Bacteria</taxon>
        <taxon>Bacillati</taxon>
        <taxon>Actinomycetota</taxon>
        <taxon>Actinomycetes</taxon>
        <taxon>Mycobacteriales</taxon>
        <taxon>Nocardiaceae</taxon>
        <taxon>Nocardia</taxon>
    </lineage>
</organism>
<dbReference type="Proteomes" id="UP000602198">
    <property type="component" value="Unassembled WGS sequence"/>
</dbReference>
<protein>
    <recommendedName>
        <fullName evidence="3">Asp23/Gls24 family envelope stress response protein</fullName>
    </recommendedName>
</protein>
<accession>A0ABS1MEQ3</accession>
<evidence type="ECO:0000313" key="2">
    <source>
        <dbReference type="Proteomes" id="UP000602198"/>
    </source>
</evidence>
<keyword evidence="2" id="KW-1185">Reference proteome</keyword>
<evidence type="ECO:0000313" key="1">
    <source>
        <dbReference type="EMBL" id="MBL1079097.1"/>
    </source>
</evidence>
<evidence type="ECO:0008006" key="3">
    <source>
        <dbReference type="Google" id="ProtNLM"/>
    </source>
</evidence>
<dbReference type="RefSeq" id="WP_201954973.1">
    <property type="nucleotide sequence ID" value="NZ_JAERRJ010000014.1"/>
</dbReference>
<name>A0ABS1MEQ3_9NOCA</name>
<proteinExistence type="predicted"/>